<dbReference type="Proteomes" id="UP000091820">
    <property type="component" value="Unassembled WGS sequence"/>
</dbReference>
<keyword evidence="1" id="KW-0472">Membrane</keyword>
<keyword evidence="1" id="KW-1133">Transmembrane helix</keyword>
<proteinExistence type="predicted"/>
<evidence type="ECO:0000313" key="2">
    <source>
        <dbReference type="EnsemblMetazoa" id="GBRI031045-PA"/>
    </source>
</evidence>
<feature type="transmembrane region" description="Helical" evidence="1">
    <location>
        <begin position="271"/>
        <end position="293"/>
    </location>
</feature>
<organism evidence="2 3">
    <name type="scientific">Glossina brevipalpis</name>
    <dbReference type="NCBI Taxonomy" id="37001"/>
    <lineage>
        <taxon>Eukaryota</taxon>
        <taxon>Metazoa</taxon>
        <taxon>Ecdysozoa</taxon>
        <taxon>Arthropoda</taxon>
        <taxon>Hexapoda</taxon>
        <taxon>Insecta</taxon>
        <taxon>Pterygota</taxon>
        <taxon>Neoptera</taxon>
        <taxon>Endopterygota</taxon>
        <taxon>Diptera</taxon>
        <taxon>Brachycera</taxon>
        <taxon>Muscomorpha</taxon>
        <taxon>Hippoboscoidea</taxon>
        <taxon>Glossinidae</taxon>
        <taxon>Glossina</taxon>
    </lineage>
</organism>
<keyword evidence="1" id="KW-0812">Transmembrane</keyword>
<protein>
    <submittedName>
        <fullName evidence="2">Uncharacterized protein</fullName>
    </submittedName>
</protein>
<dbReference type="EnsemblMetazoa" id="GBRI031045-RA">
    <property type="protein sequence ID" value="GBRI031045-PA"/>
    <property type="gene ID" value="GBRI031045"/>
</dbReference>
<evidence type="ECO:0000313" key="3">
    <source>
        <dbReference type="Proteomes" id="UP000091820"/>
    </source>
</evidence>
<dbReference type="AlphaFoldDB" id="A0A1A9WT68"/>
<reference evidence="2" key="2">
    <citation type="submission" date="2020-05" db="UniProtKB">
        <authorList>
            <consortium name="EnsemblMetazoa"/>
        </authorList>
    </citation>
    <scope>IDENTIFICATION</scope>
    <source>
        <strain evidence="2">IAEA</strain>
    </source>
</reference>
<accession>A0A1A9WT68</accession>
<sequence length="323" mass="36829">MCSSFNLARLQYAKTDLPKWYSANSSNEIEVTICELISKEICQVQKVLFDDCEYLKRNGSPQKNKKNFCYSQRCMWTVTHILGSYPDSRRCPIYNSCNANSPAASVGLVDLPSPNSLPSEKDLGRVLVIYFTTRAAMCEWEMFAAMDLNGTWEGLRLYTLRPGLRCMDGKCSQQYLFTMALHCAFNDFLATPQDVERATFISLYLKTLEKTEKSSASAYKYAFNKQEAVTYNLVMRGLTSYMLGKPEAFLTRCSLSTQDQKIKYNEKERKIYGLNNCFCILIKISILIGLAALTSGNHNISSFIDNYFQCRLRKPGNENWANV</sequence>
<reference evidence="3" key="1">
    <citation type="submission" date="2014-03" db="EMBL/GenBank/DDBJ databases">
        <authorList>
            <person name="Aksoy S."/>
            <person name="Warren W."/>
            <person name="Wilson R.K."/>
        </authorList>
    </citation>
    <scope>NUCLEOTIDE SEQUENCE [LARGE SCALE GENOMIC DNA]</scope>
    <source>
        <strain evidence="3">IAEA</strain>
    </source>
</reference>
<keyword evidence="3" id="KW-1185">Reference proteome</keyword>
<dbReference type="VEuPathDB" id="VectorBase:GBRI031045"/>
<name>A0A1A9WT68_9MUSC</name>
<evidence type="ECO:0000256" key="1">
    <source>
        <dbReference type="SAM" id="Phobius"/>
    </source>
</evidence>